<evidence type="ECO:0000256" key="7">
    <source>
        <dbReference type="ARBA" id="ARBA00022741"/>
    </source>
</evidence>
<evidence type="ECO:0000256" key="11">
    <source>
        <dbReference type="ARBA" id="ARBA00023146"/>
    </source>
</evidence>
<keyword evidence="5 13" id="KW-0436">Ligase</keyword>
<dbReference type="InterPro" id="IPR006195">
    <property type="entry name" value="aa-tRNA-synth_II"/>
</dbReference>
<dbReference type="EMBL" id="CP130612">
    <property type="protein sequence ID" value="WKW12411.1"/>
    <property type="molecule type" value="Genomic_DNA"/>
</dbReference>
<keyword evidence="7 13" id="KW-0547">Nucleotide-binding</keyword>
<evidence type="ECO:0000256" key="1">
    <source>
        <dbReference type="ARBA" id="ARBA00004496"/>
    </source>
</evidence>
<dbReference type="Pfam" id="PF02912">
    <property type="entry name" value="Phe_tRNA-synt_N"/>
    <property type="match status" value="1"/>
</dbReference>
<keyword evidence="4 13" id="KW-0963">Cytoplasm</keyword>
<comment type="subcellular location">
    <subcellularLocation>
        <location evidence="1 13">Cytoplasm</location>
    </subcellularLocation>
</comment>
<dbReference type="GO" id="GO:0006432">
    <property type="term" value="P:phenylalanyl-tRNA aminoacylation"/>
    <property type="evidence" value="ECO:0007669"/>
    <property type="project" value="UniProtKB-UniRule"/>
</dbReference>
<keyword evidence="9 13" id="KW-0460">Magnesium</keyword>
<dbReference type="InterPro" id="IPR002319">
    <property type="entry name" value="Phenylalanyl-tRNA_Synthase"/>
</dbReference>
<evidence type="ECO:0000313" key="17">
    <source>
        <dbReference type="Proteomes" id="UP001229955"/>
    </source>
</evidence>
<dbReference type="PANTHER" id="PTHR11538">
    <property type="entry name" value="PHENYLALANYL-TRNA SYNTHETASE"/>
    <property type="match status" value="1"/>
</dbReference>
<comment type="subunit">
    <text evidence="3 13">Tetramer of two alpha and two beta subunits.</text>
</comment>
<dbReference type="EMBL" id="CP130613">
    <property type="protein sequence ID" value="WKW15318.1"/>
    <property type="molecule type" value="Genomic_DNA"/>
</dbReference>
<accession>A0AA49K153</accession>
<comment type="cofactor">
    <cofactor evidence="13">
        <name>Mg(2+)</name>
        <dbReference type="ChEBI" id="CHEBI:18420"/>
    </cofactor>
    <text evidence="13">Binds 2 magnesium ions per tetramer.</text>
</comment>
<keyword evidence="6 13" id="KW-0479">Metal-binding</keyword>
<evidence type="ECO:0000256" key="2">
    <source>
        <dbReference type="ARBA" id="ARBA00010207"/>
    </source>
</evidence>
<keyword evidence="17" id="KW-1185">Reference proteome</keyword>
<evidence type="ECO:0000256" key="12">
    <source>
        <dbReference type="ARBA" id="ARBA00049255"/>
    </source>
</evidence>
<evidence type="ECO:0000256" key="8">
    <source>
        <dbReference type="ARBA" id="ARBA00022840"/>
    </source>
</evidence>
<evidence type="ECO:0000256" key="9">
    <source>
        <dbReference type="ARBA" id="ARBA00022842"/>
    </source>
</evidence>
<dbReference type="PROSITE" id="PS50862">
    <property type="entry name" value="AA_TRNA_LIGASE_II"/>
    <property type="match status" value="1"/>
</dbReference>
<dbReference type="AlphaFoldDB" id="A0AA49JUW4"/>
<dbReference type="InterPro" id="IPR004188">
    <property type="entry name" value="Phe-tRNA_ligase_II_N"/>
</dbReference>
<dbReference type="GO" id="GO:0005524">
    <property type="term" value="F:ATP binding"/>
    <property type="evidence" value="ECO:0007669"/>
    <property type="project" value="UniProtKB-UniRule"/>
</dbReference>
<dbReference type="Pfam" id="PF01409">
    <property type="entry name" value="tRNA-synt_2d"/>
    <property type="match status" value="1"/>
</dbReference>
<evidence type="ECO:0000256" key="6">
    <source>
        <dbReference type="ARBA" id="ARBA00022723"/>
    </source>
</evidence>
<dbReference type="InterPro" id="IPR022911">
    <property type="entry name" value="Phe_tRNA_ligase_alpha1_bac"/>
</dbReference>
<dbReference type="GO" id="GO:0005737">
    <property type="term" value="C:cytoplasm"/>
    <property type="evidence" value="ECO:0007669"/>
    <property type="project" value="UniProtKB-SubCell"/>
</dbReference>
<comment type="similarity">
    <text evidence="2 13">Belongs to the class-II aminoacyl-tRNA synthetase family. Phe-tRNA synthetase alpha subunit type 1 subfamily.</text>
</comment>
<dbReference type="SUPFAM" id="SSF46589">
    <property type="entry name" value="tRNA-binding arm"/>
    <property type="match status" value="1"/>
</dbReference>
<dbReference type="SUPFAM" id="SSF55681">
    <property type="entry name" value="Class II aaRS and biotin synthetases"/>
    <property type="match status" value="1"/>
</dbReference>
<dbReference type="RefSeq" id="WP_367885288.1">
    <property type="nucleotide sequence ID" value="NZ_CP130612.1"/>
</dbReference>
<comment type="catalytic activity">
    <reaction evidence="12 13">
        <text>tRNA(Phe) + L-phenylalanine + ATP = L-phenylalanyl-tRNA(Phe) + AMP + diphosphate + H(+)</text>
        <dbReference type="Rhea" id="RHEA:19413"/>
        <dbReference type="Rhea" id="RHEA-COMP:9668"/>
        <dbReference type="Rhea" id="RHEA-COMP:9699"/>
        <dbReference type="ChEBI" id="CHEBI:15378"/>
        <dbReference type="ChEBI" id="CHEBI:30616"/>
        <dbReference type="ChEBI" id="CHEBI:33019"/>
        <dbReference type="ChEBI" id="CHEBI:58095"/>
        <dbReference type="ChEBI" id="CHEBI:78442"/>
        <dbReference type="ChEBI" id="CHEBI:78531"/>
        <dbReference type="ChEBI" id="CHEBI:456215"/>
        <dbReference type="EC" id="6.1.1.20"/>
    </reaction>
</comment>
<evidence type="ECO:0000256" key="4">
    <source>
        <dbReference type="ARBA" id="ARBA00022490"/>
    </source>
</evidence>
<dbReference type="InterPro" id="IPR004529">
    <property type="entry name" value="Phe-tRNA-synth_IIc_asu"/>
</dbReference>
<keyword evidence="10 13" id="KW-0648">Protein biosynthesis</keyword>
<evidence type="ECO:0000259" key="14">
    <source>
        <dbReference type="PROSITE" id="PS50862"/>
    </source>
</evidence>
<evidence type="ECO:0000256" key="13">
    <source>
        <dbReference type="HAMAP-Rule" id="MF_00281"/>
    </source>
</evidence>
<feature type="domain" description="Aminoacyl-transfer RNA synthetases class-II family profile" evidence="14">
    <location>
        <begin position="120"/>
        <end position="322"/>
    </location>
</feature>
<proteinExistence type="inferred from homology"/>
<evidence type="ECO:0000256" key="5">
    <source>
        <dbReference type="ARBA" id="ARBA00022598"/>
    </source>
</evidence>
<name>A0AA49JUW4_9BACT</name>
<dbReference type="GO" id="GO:0000049">
    <property type="term" value="F:tRNA binding"/>
    <property type="evidence" value="ECO:0007669"/>
    <property type="project" value="InterPro"/>
</dbReference>
<keyword evidence="11 13" id="KW-0030">Aminoacyl-tRNA synthetase</keyword>
<protein>
    <recommendedName>
        <fullName evidence="13">Phenylalanine--tRNA ligase alpha subunit</fullName>
        <ecNumber evidence="13">6.1.1.20</ecNumber>
    </recommendedName>
    <alternativeName>
        <fullName evidence="13">Phenylalanyl-tRNA synthetase alpha subunit</fullName>
        <shortName evidence="13">PheRS</shortName>
    </alternativeName>
</protein>
<reference evidence="15" key="1">
    <citation type="submission" date="2023-07" db="EMBL/GenBank/DDBJ databases">
        <authorList>
            <person name="Haufschild T."/>
            <person name="Kallscheuer N."/>
            <person name="Hammer J."/>
            <person name="Kohn T."/>
            <person name="Kabuu M."/>
            <person name="Jogler M."/>
            <person name="Wohfarth N."/>
            <person name="Heuer A."/>
            <person name="Rohde M."/>
            <person name="van Teeseling M.C.F."/>
            <person name="Jogler C."/>
        </authorList>
    </citation>
    <scope>NUCLEOTIDE SEQUENCE</scope>
    <source>
        <strain evidence="15">Strain 138</strain>
        <strain evidence="16">Strain 318</strain>
    </source>
</reference>
<dbReference type="InterPro" id="IPR045864">
    <property type="entry name" value="aa-tRNA-synth_II/BPL/LPL"/>
</dbReference>
<dbReference type="NCBIfam" id="TIGR00468">
    <property type="entry name" value="pheS"/>
    <property type="match status" value="1"/>
</dbReference>
<evidence type="ECO:0000256" key="10">
    <source>
        <dbReference type="ARBA" id="ARBA00022917"/>
    </source>
</evidence>
<evidence type="ECO:0000256" key="3">
    <source>
        <dbReference type="ARBA" id="ARBA00011209"/>
    </source>
</evidence>
<gene>
    <name evidence="13 15" type="primary">pheS</name>
    <name evidence="15" type="ORF">Strain138_001699</name>
    <name evidence="16" type="ORF">Strain318_001698</name>
</gene>
<dbReference type="Proteomes" id="UP001229955">
    <property type="component" value="Chromosome"/>
</dbReference>
<dbReference type="KEGG" id="pspc:Strain318_001698"/>
<dbReference type="GO" id="GO:0000287">
    <property type="term" value="F:magnesium ion binding"/>
    <property type="evidence" value="ECO:0007669"/>
    <property type="project" value="UniProtKB-UniRule"/>
</dbReference>
<evidence type="ECO:0000313" key="16">
    <source>
        <dbReference type="EMBL" id="WKW15318.1"/>
    </source>
</evidence>
<keyword evidence="8 13" id="KW-0067">ATP-binding</keyword>
<sequence length="344" mass="37506">MTLSEYLDKLSALEAQAPAQIAAADSADALTAARNALVGRQAGALTALMNALGELPKDDRREAGARANKLKVALEEALDLRRAQLAAQAASSGPSLDLSMPARERWQGTVHPVSLVIDEVVEIFRELGFTIALGPEAEQSWYNFGSLNFPPDHPAMDMHDTLYLAQDQLLRTHTSPVQVRTLQQYAPPIRILAPGNVYRRDFFDPSHAPMFAQIEGLVVDEGVSFADLKATLSHFARRYFGAQTKTRFRPSFFPFTEPSAEMDVQCGVCGGSGCGVCKHSGWVEILGSGMVHPAVLENSGLDSEKYTGWAFGMGPARTAISRHGIPDIRILYDSDVRFLDQFGK</sequence>
<evidence type="ECO:0000313" key="15">
    <source>
        <dbReference type="EMBL" id="WKW12411.1"/>
    </source>
</evidence>
<dbReference type="CDD" id="cd00496">
    <property type="entry name" value="PheRS_alpha_core"/>
    <property type="match status" value="1"/>
</dbReference>
<feature type="binding site" evidence="13">
    <location>
        <position position="257"/>
    </location>
    <ligand>
        <name>Mg(2+)</name>
        <dbReference type="ChEBI" id="CHEBI:18420"/>
        <note>shared with beta subunit</note>
    </ligand>
</feature>
<dbReference type="InterPro" id="IPR010978">
    <property type="entry name" value="tRNA-bd_arm"/>
</dbReference>
<dbReference type="GO" id="GO:0004826">
    <property type="term" value="F:phenylalanine-tRNA ligase activity"/>
    <property type="evidence" value="ECO:0007669"/>
    <property type="project" value="UniProtKB-UniRule"/>
</dbReference>
<dbReference type="PANTHER" id="PTHR11538:SF41">
    <property type="entry name" value="PHENYLALANINE--TRNA LIGASE, MITOCHONDRIAL"/>
    <property type="match status" value="1"/>
</dbReference>
<organism evidence="15">
    <name type="scientific">Pseudogemmatithrix spongiicola</name>
    <dbReference type="NCBI Taxonomy" id="3062599"/>
    <lineage>
        <taxon>Bacteria</taxon>
        <taxon>Pseudomonadati</taxon>
        <taxon>Gemmatimonadota</taxon>
        <taxon>Gemmatimonadia</taxon>
        <taxon>Gemmatimonadales</taxon>
        <taxon>Gemmatimonadaceae</taxon>
        <taxon>Pseudogemmatithrix</taxon>
    </lineage>
</organism>
<dbReference type="HAMAP" id="MF_00281">
    <property type="entry name" value="Phe_tRNA_synth_alpha1"/>
    <property type="match status" value="1"/>
</dbReference>
<dbReference type="Gene3D" id="3.30.930.10">
    <property type="entry name" value="Bira Bifunctional Protein, Domain 2"/>
    <property type="match status" value="1"/>
</dbReference>
<dbReference type="EC" id="6.1.1.20" evidence="13"/>
<accession>A0AA49JUW4</accession>